<comment type="caution">
    <text evidence="1">The sequence shown here is derived from an EMBL/GenBank/DDBJ whole genome shotgun (WGS) entry which is preliminary data.</text>
</comment>
<dbReference type="EMBL" id="MU277187">
    <property type="protein sequence ID" value="KAI0069001.1"/>
    <property type="molecule type" value="Genomic_DNA"/>
</dbReference>
<sequence>MEDLQPNEARPTARKSNPRVPKVVHVSTVNRRGRGYHRGSFRGGFQPSRLYPASEVTRQHPFRVAAHNAYADTSVERPSKRPLVSTGSNGEKRRRIDTPSTLRHAPNVVGAFPGASPGASPVMGASSKKKRVEFEMRVVLPPECRRGAPDSQSKRRNFIRHQMQQIYQQQHVPVHRHDVVDEMVRFYVDRNEMSIQGGAHTSEEGTISWQFVYSFKLPENLVSPSLAHPPLPTRVETAPLISSKNPVDKDLPEVSRLIRYSGKNHTSNSAATGFIVSAKNLALTQKGQVGQQTEASQKTPSLRSPQARATYEEPIDLTEESPIIESIPIEDVPISPSSGEYPFGAPGFYQFKFSSGSVTVKRPIDTVPPRHEQPHEGACAVSSSADALSGSTRLSRVTGLPVAQTSAPVQPSKEPFTVSRPPSHPLAPVASSSRIAGGNNEVALRNSDQVRAAAGDHTSPVDVLGDAADKHALDFRVAGIIRLPKDQHDKPRRILLLPDNDSVFCASLHGFIYRVDRTPPRKRTAVRSPDLISPELIDDACIISSPSGPRVVLGHVQHDEKQISLFPLYGDSVLSLTRGRQGDKNGGISAVTAMTEPGTFASGGFDHAVHLWSLDESASKAHARPLAIRHTSLVQSLIPIRDTSRKLMTAGADCNVHLWDLSSERVVNTMKTSNSAFHVHATPLPYCVLLEVAHRELQFELRDYRLVPERPVQRFGYYTPKIHGRFMKGSLAAHQYACGDRDGRVRLWDLRNPTKELTSGAAQYGAAGAGLATLAHYTSPVFRRQTLAFKGFLVSIATIYGLVSAADTALLSHEHDQRMAETDLRREARLDLARRGMVPTETQIAKWKDEREHALRTAEQNNG</sequence>
<name>A0ACB8TKN6_9AGAM</name>
<evidence type="ECO:0000313" key="2">
    <source>
        <dbReference type="Proteomes" id="UP000814140"/>
    </source>
</evidence>
<dbReference type="Proteomes" id="UP000814140">
    <property type="component" value="Unassembled WGS sequence"/>
</dbReference>
<keyword evidence="2" id="KW-1185">Reference proteome</keyword>
<evidence type="ECO:0000313" key="1">
    <source>
        <dbReference type="EMBL" id="KAI0069001.1"/>
    </source>
</evidence>
<organism evidence="1 2">
    <name type="scientific">Artomyces pyxidatus</name>
    <dbReference type="NCBI Taxonomy" id="48021"/>
    <lineage>
        <taxon>Eukaryota</taxon>
        <taxon>Fungi</taxon>
        <taxon>Dikarya</taxon>
        <taxon>Basidiomycota</taxon>
        <taxon>Agaricomycotina</taxon>
        <taxon>Agaricomycetes</taxon>
        <taxon>Russulales</taxon>
        <taxon>Auriscalpiaceae</taxon>
        <taxon>Artomyces</taxon>
    </lineage>
</organism>
<protein>
    <submittedName>
        <fullName evidence="1">Uncharacterized protein</fullName>
    </submittedName>
</protein>
<reference evidence="1" key="2">
    <citation type="journal article" date="2022" name="New Phytol.">
        <title>Evolutionary transition to the ectomycorrhizal habit in the genomes of a hyperdiverse lineage of mushroom-forming fungi.</title>
        <authorList>
            <person name="Looney B."/>
            <person name="Miyauchi S."/>
            <person name="Morin E."/>
            <person name="Drula E."/>
            <person name="Courty P.E."/>
            <person name="Kohler A."/>
            <person name="Kuo A."/>
            <person name="LaButti K."/>
            <person name="Pangilinan J."/>
            <person name="Lipzen A."/>
            <person name="Riley R."/>
            <person name="Andreopoulos W."/>
            <person name="He G."/>
            <person name="Johnson J."/>
            <person name="Nolan M."/>
            <person name="Tritt A."/>
            <person name="Barry K.W."/>
            <person name="Grigoriev I.V."/>
            <person name="Nagy L.G."/>
            <person name="Hibbett D."/>
            <person name="Henrissat B."/>
            <person name="Matheny P.B."/>
            <person name="Labbe J."/>
            <person name="Martin F.M."/>
        </authorList>
    </citation>
    <scope>NUCLEOTIDE SEQUENCE</scope>
    <source>
        <strain evidence="1">HHB10654</strain>
    </source>
</reference>
<proteinExistence type="predicted"/>
<reference evidence="1" key="1">
    <citation type="submission" date="2021-03" db="EMBL/GenBank/DDBJ databases">
        <authorList>
            <consortium name="DOE Joint Genome Institute"/>
            <person name="Ahrendt S."/>
            <person name="Looney B.P."/>
            <person name="Miyauchi S."/>
            <person name="Morin E."/>
            <person name="Drula E."/>
            <person name="Courty P.E."/>
            <person name="Chicoki N."/>
            <person name="Fauchery L."/>
            <person name="Kohler A."/>
            <person name="Kuo A."/>
            <person name="Labutti K."/>
            <person name="Pangilinan J."/>
            <person name="Lipzen A."/>
            <person name="Riley R."/>
            <person name="Andreopoulos W."/>
            <person name="He G."/>
            <person name="Johnson J."/>
            <person name="Barry K.W."/>
            <person name="Grigoriev I.V."/>
            <person name="Nagy L."/>
            <person name="Hibbett D."/>
            <person name="Henrissat B."/>
            <person name="Matheny P.B."/>
            <person name="Labbe J."/>
            <person name="Martin F."/>
        </authorList>
    </citation>
    <scope>NUCLEOTIDE SEQUENCE</scope>
    <source>
        <strain evidence="1">HHB10654</strain>
    </source>
</reference>
<accession>A0ACB8TKN6</accession>
<gene>
    <name evidence="1" type="ORF">BV25DRAFT_1910723</name>
</gene>